<proteinExistence type="predicted"/>
<reference evidence="1" key="2">
    <citation type="journal article" date="2015" name="Data Brief">
        <title>Shoot transcriptome of the giant reed, Arundo donax.</title>
        <authorList>
            <person name="Barrero R.A."/>
            <person name="Guerrero F.D."/>
            <person name="Moolhuijzen P."/>
            <person name="Goolsby J.A."/>
            <person name="Tidwell J."/>
            <person name="Bellgard S.E."/>
            <person name="Bellgard M.I."/>
        </authorList>
    </citation>
    <scope>NUCLEOTIDE SEQUENCE</scope>
    <source>
        <tissue evidence="1">Shoot tissue taken approximately 20 cm above the soil surface</tissue>
    </source>
</reference>
<protein>
    <submittedName>
        <fullName evidence="1">Uncharacterized protein</fullName>
    </submittedName>
</protein>
<accession>A0A0A8Z1M4</accession>
<dbReference type="AlphaFoldDB" id="A0A0A8Z1M4"/>
<dbReference type="EMBL" id="GBRH01269123">
    <property type="protein sequence ID" value="JAD28772.1"/>
    <property type="molecule type" value="Transcribed_RNA"/>
</dbReference>
<evidence type="ECO:0000313" key="1">
    <source>
        <dbReference type="EMBL" id="JAD28772.1"/>
    </source>
</evidence>
<name>A0A0A8Z1M4_ARUDO</name>
<sequence length="66" mass="7406">MDIKGGLQFSSMLMVPRNRYTEVLHNGSPLCIHKHRCPVSCFVADERNGTNGMGLLQCFEKFGVYA</sequence>
<reference evidence="1" key="1">
    <citation type="submission" date="2014-09" db="EMBL/GenBank/DDBJ databases">
        <authorList>
            <person name="Magalhaes I.L.F."/>
            <person name="Oliveira U."/>
            <person name="Santos F.R."/>
            <person name="Vidigal T.H.D.A."/>
            <person name="Brescovit A.D."/>
            <person name="Santos A.J."/>
        </authorList>
    </citation>
    <scope>NUCLEOTIDE SEQUENCE</scope>
    <source>
        <tissue evidence="1">Shoot tissue taken approximately 20 cm above the soil surface</tissue>
    </source>
</reference>
<organism evidence="1">
    <name type="scientific">Arundo donax</name>
    <name type="common">Giant reed</name>
    <name type="synonym">Donax arundinaceus</name>
    <dbReference type="NCBI Taxonomy" id="35708"/>
    <lineage>
        <taxon>Eukaryota</taxon>
        <taxon>Viridiplantae</taxon>
        <taxon>Streptophyta</taxon>
        <taxon>Embryophyta</taxon>
        <taxon>Tracheophyta</taxon>
        <taxon>Spermatophyta</taxon>
        <taxon>Magnoliopsida</taxon>
        <taxon>Liliopsida</taxon>
        <taxon>Poales</taxon>
        <taxon>Poaceae</taxon>
        <taxon>PACMAD clade</taxon>
        <taxon>Arundinoideae</taxon>
        <taxon>Arundineae</taxon>
        <taxon>Arundo</taxon>
    </lineage>
</organism>